<protein>
    <submittedName>
        <fullName evidence="2">DUF4224 domain-containing protein</fullName>
    </submittedName>
</protein>
<dbReference type="Proteomes" id="UP000584405">
    <property type="component" value="Unassembled WGS sequence"/>
</dbReference>
<name>A0AAW3RXB7_9GAMM</name>
<dbReference type="EMBL" id="JACDRT010000023">
    <property type="protein sequence ID" value="MBA0161167.1"/>
    <property type="molecule type" value="Genomic_DNA"/>
</dbReference>
<evidence type="ECO:0000313" key="2">
    <source>
        <dbReference type="EMBL" id="MBA0161167.1"/>
    </source>
</evidence>
<dbReference type="Pfam" id="PF13986">
    <property type="entry name" value="DUF4224"/>
    <property type="match status" value="1"/>
</dbReference>
<sequence>MTNNTETTVNTHQVGVNTAQNDIISDCDIETLTGYKIPSKQCETLRCAGIFFITRRDGRPRTTWTHFNNPLSQRHKIVASNTPQPNFGALD</sequence>
<gene>
    <name evidence="2" type="ORF">H0253_20245</name>
</gene>
<proteinExistence type="predicted"/>
<organism evidence="2 3">
    <name type="scientific">Pectobacterium versatile</name>
    <dbReference type="NCBI Taxonomy" id="2488639"/>
    <lineage>
        <taxon>Bacteria</taxon>
        <taxon>Pseudomonadati</taxon>
        <taxon>Pseudomonadota</taxon>
        <taxon>Gammaproteobacteria</taxon>
        <taxon>Enterobacterales</taxon>
        <taxon>Pectobacteriaceae</taxon>
        <taxon>Pectobacterium</taxon>
    </lineage>
</organism>
<dbReference type="RefSeq" id="WP_180790597.1">
    <property type="nucleotide sequence ID" value="NZ_JACDRT010000023.1"/>
</dbReference>
<comment type="caution">
    <text evidence="2">The sequence shown here is derived from an EMBL/GenBank/DDBJ whole genome shotgun (WGS) entry which is preliminary data.</text>
</comment>
<dbReference type="InterPro" id="IPR025319">
    <property type="entry name" value="DUF4224"/>
</dbReference>
<reference evidence="2 3" key="1">
    <citation type="submission" date="2020-07" db="EMBL/GenBank/DDBJ databases">
        <title>Updated taxonomy of Pectobacterium genus in the CIRM-CFBP bacterial collection: when new species reveal old endemic population.</title>
        <authorList>
            <person name="Pedron J."/>
            <person name="Barny M.A."/>
            <person name="Portier P."/>
        </authorList>
    </citation>
    <scope>NUCLEOTIDE SEQUENCE [LARGE SCALE GENOMIC DNA]</scope>
    <source>
        <strain evidence="2 3">CFBP5669</strain>
    </source>
</reference>
<evidence type="ECO:0000313" key="3">
    <source>
        <dbReference type="Proteomes" id="UP000584405"/>
    </source>
</evidence>
<feature type="domain" description="DUF4224" evidence="1">
    <location>
        <begin position="23"/>
        <end position="66"/>
    </location>
</feature>
<evidence type="ECO:0000259" key="1">
    <source>
        <dbReference type="Pfam" id="PF13986"/>
    </source>
</evidence>
<accession>A0AAW3RXB7</accession>
<dbReference type="AlphaFoldDB" id="A0AAW3RXB7"/>